<evidence type="ECO:0008006" key="6">
    <source>
        <dbReference type="Google" id="ProtNLM"/>
    </source>
</evidence>
<sequence>MSEQMDFERFIRTYDRAGVLFYLDPPYMGSEDDYDAPFQREDFQRLADCLRALKGRFILSINDTQDVRDIFAFCDLQPVELSYQISASGPTKARELILTGGG</sequence>
<evidence type="ECO:0000256" key="3">
    <source>
        <dbReference type="ARBA" id="ARBA00022691"/>
    </source>
</evidence>
<keyword evidence="5" id="KW-1185">Reference proteome</keyword>
<dbReference type="InterPro" id="IPR012327">
    <property type="entry name" value="MeTrfase_D12"/>
</dbReference>
<keyword evidence="1" id="KW-0489">Methyltransferase</keyword>
<organism evidence="4 5">
    <name type="scientific">Algimonas porphyrae</name>
    <dbReference type="NCBI Taxonomy" id="1128113"/>
    <lineage>
        <taxon>Bacteria</taxon>
        <taxon>Pseudomonadati</taxon>
        <taxon>Pseudomonadota</taxon>
        <taxon>Alphaproteobacteria</taxon>
        <taxon>Maricaulales</taxon>
        <taxon>Robiginitomaculaceae</taxon>
        <taxon>Algimonas</taxon>
    </lineage>
</organism>
<dbReference type="Pfam" id="PF02086">
    <property type="entry name" value="MethyltransfD12"/>
    <property type="match status" value="1"/>
</dbReference>
<proteinExistence type="predicted"/>
<keyword evidence="2" id="KW-0808">Transferase</keyword>
<comment type="caution">
    <text evidence="4">The sequence shown here is derived from an EMBL/GenBank/DDBJ whole genome shotgun (WGS) entry which is preliminary data.</text>
</comment>
<accession>A0ABQ5V0P9</accession>
<dbReference type="Proteomes" id="UP001161390">
    <property type="component" value="Unassembled WGS sequence"/>
</dbReference>
<evidence type="ECO:0000256" key="1">
    <source>
        <dbReference type="ARBA" id="ARBA00022603"/>
    </source>
</evidence>
<dbReference type="InterPro" id="IPR029063">
    <property type="entry name" value="SAM-dependent_MTases_sf"/>
</dbReference>
<dbReference type="PANTHER" id="PTHR30481">
    <property type="entry name" value="DNA ADENINE METHYLASE"/>
    <property type="match status" value="1"/>
</dbReference>
<reference evidence="4" key="2">
    <citation type="submission" date="2023-01" db="EMBL/GenBank/DDBJ databases">
        <title>Draft genome sequence of Algimonas porphyrae strain NBRC 108216.</title>
        <authorList>
            <person name="Sun Q."/>
            <person name="Mori K."/>
        </authorList>
    </citation>
    <scope>NUCLEOTIDE SEQUENCE</scope>
    <source>
        <strain evidence="4">NBRC 108216</strain>
    </source>
</reference>
<gene>
    <name evidence="4" type="ORF">GCM10007854_14770</name>
</gene>
<dbReference type="Gene3D" id="3.40.50.150">
    <property type="entry name" value="Vaccinia Virus protein VP39"/>
    <property type="match status" value="1"/>
</dbReference>
<dbReference type="EMBL" id="BSNJ01000003">
    <property type="protein sequence ID" value="GLQ20522.1"/>
    <property type="molecule type" value="Genomic_DNA"/>
</dbReference>
<name>A0ABQ5V0P9_9PROT</name>
<reference evidence="4" key="1">
    <citation type="journal article" date="2014" name="Int. J. Syst. Evol. Microbiol.">
        <title>Complete genome of a new Firmicutes species belonging to the dominant human colonic microbiota ('Ruminococcus bicirculans') reveals two chromosomes and a selective capacity to utilize plant glucans.</title>
        <authorList>
            <consortium name="NISC Comparative Sequencing Program"/>
            <person name="Wegmann U."/>
            <person name="Louis P."/>
            <person name="Goesmann A."/>
            <person name="Henrissat B."/>
            <person name="Duncan S.H."/>
            <person name="Flint H.J."/>
        </authorList>
    </citation>
    <scope>NUCLEOTIDE SEQUENCE</scope>
    <source>
        <strain evidence="4">NBRC 108216</strain>
    </source>
</reference>
<dbReference type="RefSeq" id="WP_284371210.1">
    <property type="nucleotide sequence ID" value="NZ_BSNJ01000003.1"/>
</dbReference>
<evidence type="ECO:0000313" key="5">
    <source>
        <dbReference type="Proteomes" id="UP001161390"/>
    </source>
</evidence>
<dbReference type="SUPFAM" id="SSF53335">
    <property type="entry name" value="S-adenosyl-L-methionine-dependent methyltransferases"/>
    <property type="match status" value="1"/>
</dbReference>
<evidence type="ECO:0000256" key="2">
    <source>
        <dbReference type="ARBA" id="ARBA00022679"/>
    </source>
</evidence>
<keyword evidence="3" id="KW-0949">S-adenosyl-L-methionine</keyword>
<protein>
    <recommendedName>
        <fullName evidence="6">DNA adenine methylase</fullName>
    </recommendedName>
</protein>
<evidence type="ECO:0000313" key="4">
    <source>
        <dbReference type="EMBL" id="GLQ20522.1"/>
    </source>
</evidence>